<evidence type="ECO:0000313" key="3">
    <source>
        <dbReference type="Proteomes" id="UP000030762"/>
    </source>
</evidence>
<gene>
    <name evidence="2" type="ORF">SDRG_12878</name>
</gene>
<reference evidence="2 3" key="1">
    <citation type="submission" date="2012-04" db="EMBL/GenBank/DDBJ databases">
        <title>The Genome Sequence of Saprolegnia declina VS20.</title>
        <authorList>
            <consortium name="The Broad Institute Genome Sequencing Platform"/>
            <person name="Russ C."/>
            <person name="Nusbaum C."/>
            <person name="Tyler B."/>
            <person name="van West P."/>
            <person name="Dieguez-Uribeondo J."/>
            <person name="de Bruijn I."/>
            <person name="Tripathy S."/>
            <person name="Jiang R."/>
            <person name="Young S.K."/>
            <person name="Zeng Q."/>
            <person name="Gargeya S."/>
            <person name="Fitzgerald M."/>
            <person name="Haas B."/>
            <person name="Abouelleil A."/>
            <person name="Alvarado L."/>
            <person name="Arachchi H.M."/>
            <person name="Berlin A."/>
            <person name="Chapman S.B."/>
            <person name="Goldberg J."/>
            <person name="Griggs A."/>
            <person name="Gujja S."/>
            <person name="Hansen M."/>
            <person name="Howarth C."/>
            <person name="Imamovic A."/>
            <person name="Larimer J."/>
            <person name="McCowen C."/>
            <person name="Montmayeur A."/>
            <person name="Murphy C."/>
            <person name="Neiman D."/>
            <person name="Pearson M."/>
            <person name="Priest M."/>
            <person name="Roberts A."/>
            <person name="Saif S."/>
            <person name="Shea T."/>
            <person name="Sisk P."/>
            <person name="Sykes S."/>
            <person name="Wortman J."/>
            <person name="Nusbaum C."/>
            <person name="Birren B."/>
        </authorList>
    </citation>
    <scope>NUCLEOTIDE SEQUENCE [LARGE SCALE GENOMIC DNA]</scope>
    <source>
        <strain evidence="2 3">VS20</strain>
    </source>
</reference>
<keyword evidence="3" id="KW-1185">Reference proteome</keyword>
<dbReference type="Pfam" id="PF13474">
    <property type="entry name" value="SnoaL_3"/>
    <property type="match status" value="1"/>
</dbReference>
<dbReference type="SUPFAM" id="SSF54427">
    <property type="entry name" value="NTF2-like"/>
    <property type="match status" value="1"/>
</dbReference>
<dbReference type="Proteomes" id="UP000030762">
    <property type="component" value="Unassembled WGS sequence"/>
</dbReference>
<dbReference type="VEuPathDB" id="FungiDB:SDRG_12878"/>
<dbReference type="EMBL" id="JH767184">
    <property type="protein sequence ID" value="EQC29415.1"/>
    <property type="molecule type" value="Genomic_DNA"/>
</dbReference>
<organism evidence="2 3">
    <name type="scientific">Saprolegnia diclina (strain VS20)</name>
    <dbReference type="NCBI Taxonomy" id="1156394"/>
    <lineage>
        <taxon>Eukaryota</taxon>
        <taxon>Sar</taxon>
        <taxon>Stramenopiles</taxon>
        <taxon>Oomycota</taxon>
        <taxon>Saprolegniomycetes</taxon>
        <taxon>Saprolegniales</taxon>
        <taxon>Saprolegniaceae</taxon>
        <taxon>Saprolegnia</taxon>
    </lineage>
</organism>
<proteinExistence type="predicted"/>
<dbReference type="OrthoDB" id="69184at2759"/>
<accession>T0Q7H5</accession>
<sequence>MATSRAKTIGASAHATVDALLDAFHEAAKVGDLKGYFGCYHKDGRFLGTDASENWHVNDFYDFAKPHFAQGSGGWEYRPIVGSRKVTYQPSADAPTFCVFDELLVSADFLATSRGSGTLVFANGAWLVLQYHLTFPIPNDVAKDMTAKIATFELRAKDVAAADAAAKLLEEWAIEDDAKAPTKSSKKRSGNKKK</sequence>
<evidence type="ECO:0000259" key="1">
    <source>
        <dbReference type="Pfam" id="PF13474"/>
    </source>
</evidence>
<dbReference type="InterPro" id="IPR032710">
    <property type="entry name" value="NTF2-like_dom_sf"/>
</dbReference>
<name>T0Q7H5_SAPDV</name>
<feature type="domain" description="SnoaL-like" evidence="1">
    <location>
        <begin position="17"/>
        <end position="138"/>
    </location>
</feature>
<dbReference type="GeneID" id="19953605"/>
<dbReference type="InParanoid" id="T0Q7H5"/>
<dbReference type="eggNOG" id="ENOG502SEND">
    <property type="taxonomic scope" value="Eukaryota"/>
</dbReference>
<dbReference type="Gene3D" id="3.10.450.50">
    <property type="match status" value="1"/>
</dbReference>
<dbReference type="OMA" id="WKIKHYV"/>
<protein>
    <recommendedName>
        <fullName evidence="1">SnoaL-like domain-containing protein</fullName>
    </recommendedName>
</protein>
<dbReference type="AlphaFoldDB" id="T0Q7H5"/>
<dbReference type="InterPro" id="IPR037401">
    <property type="entry name" value="SnoaL-like"/>
</dbReference>
<evidence type="ECO:0000313" key="2">
    <source>
        <dbReference type="EMBL" id="EQC29415.1"/>
    </source>
</evidence>
<dbReference type="RefSeq" id="XP_008617182.1">
    <property type="nucleotide sequence ID" value="XM_008618960.1"/>
</dbReference>